<dbReference type="InterPro" id="IPR023997">
    <property type="entry name" value="TonB-dep_OMP_SusC/RagA_CS"/>
</dbReference>
<keyword evidence="4" id="KW-1134">Transmembrane beta strand</keyword>
<comment type="similarity">
    <text evidence="4">Belongs to the TonB-dependent receptor family.</text>
</comment>
<dbReference type="Proteomes" id="UP000812270">
    <property type="component" value="Unassembled WGS sequence"/>
</dbReference>
<dbReference type="GO" id="GO:0009279">
    <property type="term" value="C:cell outer membrane"/>
    <property type="evidence" value="ECO:0007669"/>
    <property type="project" value="UniProtKB-SubCell"/>
</dbReference>
<organism evidence="6 7">
    <name type="scientific">Pinibacter aurantiacus</name>
    <dbReference type="NCBI Taxonomy" id="2851599"/>
    <lineage>
        <taxon>Bacteria</taxon>
        <taxon>Pseudomonadati</taxon>
        <taxon>Bacteroidota</taxon>
        <taxon>Chitinophagia</taxon>
        <taxon>Chitinophagales</taxon>
        <taxon>Chitinophagaceae</taxon>
        <taxon>Pinibacter</taxon>
    </lineage>
</organism>
<evidence type="ECO:0000313" key="6">
    <source>
        <dbReference type="EMBL" id="MBV4356396.1"/>
    </source>
</evidence>
<dbReference type="EMBL" id="JAHSPG010000002">
    <property type="protein sequence ID" value="MBV4356396.1"/>
    <property type="molecule type" value="Genomic_DNA"/>
</dbReference>
<keyword evidence="3 4" id="KW-0998">Cell outer membrane</keyword>
<keyword evidence="2 4" id="KW-0472">Membrane</keyword>
<evidence type="ECO:0000256" key="2">
    <source>
        <dbReference type="ARBA" id="ARBA00023136"/>
    </source>
</evidence>
<evidence type="ECO:0000256" key="4">
    <source>
        <dbReference type="PROSITE-ProRule" id="PRU01360"/>
    </source>
</evidence>
<keyword evidence="1 4" id="KW-0813">Transport</keyword>
<dbReference type="NCBIfam" id="TIGR04056">
    <property type="entry name" value="OMP_RagA_SusC"/>
    <property type="match status" value="1"/>
</dbReference>
<evidence type="ECO:0000256" key="1">
    <source>
        <dbReference type="ARBA" id="ARBA00022448"/>
    </source>
</evidence>
<keyword evidence="4" id="KW-0812">Transmembrane</keyword>
<feature type="domain" description="Secretin/TonB short N-terminal" evidence="5">
    <location>
        <begin position="69"/>
        <end position="120"/>
    </location>
</feature>
<comment type="caution">
    <text evidence="6">The sequence shown here is derived from an EMBL/GenBank/DDBJ whole genome shotgun (WGS) entry which is preliminary data.</text>
</comment>
<dbReference type="Pfam" id="PF07715">
    <property type="entry name" value="Plug"/>
    <property type="match status" value="1"/>
</dbReference>
<gene>
    <name evidence="6" type="ORF">KTO63_04490</name>
</gene>
<dbReference type="InterPro" id="IPR023996">
    <property type="entry name" value="TonB-dep_OMP_SusC/RagA"/>
</dbReference>
<name>A0A9E2S5Z5_9BACT</name>
<evidence type="ECO:0000313" key="7">
    <source>
        <dbReference type="Proteomes" id="UP000812270"/>
    </source>
</evidence>
<dbReference type="SMART" id="SM00965">
    <property type="entry name" value="STN"/>
    <property type="match status" value="1"/>
</dbReference>
<accession>A0A9E2S5Z5</accession>
<dbReference type="RefSeq" id="WP_217789972.1">
    <property type="nucleotide sequence ID" value="NZ_JAHSPG010000002.1"/>
</dbReference>
<dbReference type="InterPro" id="IPR012910">
    <property type="entry name" value="Plug_dom"/>
</dbReference>
<keyword evidence="7" id="KW-1185">Reference proteome</keyword>
<dbReference type="Pfam" id="PF13715">
    <property type="entry name" value="CarbopepD_reg_2"/>
    <property type="match status" value="1"/>
</dbReference>
<evidence type="ECO:0000256" key="3">
    <source>
        <dbReference type="ARBA" id="ARBA00023237"/>
    </source>
</evidence>
<evidence type="ECO:0000259" key="5">
    <source>
        <dbReference type="SMART" id="SM00965"/>
    </source>
</evidence>
<dbReference type="PROSITE" id="PS52016">
    <property type="entry name" value="TONB_DEPENDENT_REC_3"/>
    <property type="match status" value="1"/>
</dbReference>
<dbReference type="AlphaFoldDB" id="A0A9E2S5Z5"/>
<sequence>MQKTGRRHKAAAWTRSYLPQTFLYTKLTLLSLAVTFLTVATVCAQSVTLSAKNMPLKEVFTSIKKQTGYNFFGRNELFKNAKPVNVSVREMPLSQALAMVLADQPIQYRINGNDIILSHKEAAAPLSPAQLSADTSAPRTFPVSGTIYNGEGLPLQGATITLKGTTTTAASNTKGRFMINGALDDILVISYVGYSTAQVTVASAAPVNVTLTLDDKRMNDVVVTGIFNRRAESFTGSSTKITRQELLNAGTTNVFQSLRAIEPTLKITDDFVNGSDPNKMPNMQIRGTSTFPDVTKQYTTDPNMPLFIVDGFESTIQKVNDLDINRIETVTILKDAAAKAIYGSKAANGVVVIETIKVKPGELRIDYTGTINVEMPDLSSYNLTNATEKLALEKQLGAYNPPSNVPIFGLSKDSLYYANWNQIQNGVNTDWLAQPVKTAIGYKHTLNMEVGNDALRAGLTLFTGNNPGVMKGSGRENFGGAMTLIYRYKKILFRNVLQYTSVKATNSPYGDFSQYARLNPYWKPYNDDGSVNMTLGLGPVYTGAVYNPLYNVPYMKSTSQYTDLTNNTYLDYIFNSNLKLTARIGFTNTVNGSDLFYSSKHTMFLGYADSSFFTKGSYTKGNGKISSVSGDLNLNYNKSFGRHNVFANAGAIIREDKSENFLYNAVGFPNDKMDNIMFANQYAINGKPSGSESHNREIGFLGAANYSFSDKYFADLSIRTSASSQFGSNNPWGSFWSAGIGWNVHKEKFFAGMTNVVKQLKLRSSVGYTGSQNFDSYQAMSLYSYYTNASYQGQVGTYLNGLANENLKWQQRYDFNVGFDMNILDKVTLRFDHYRSTTNNLLTDITTPPSMGFASYKENLGQLLNVGYEFKVNYRVFSNPASRSSLNIYVSGASNKNTIEKISNSLQSLTKVMDDSSAKRNTNKPLVRFQEGQSLDAIWAVKSNGIDPATGKEIFVKANGTVTDTWDVNDKVVVGSSQPKLFGVFGANYEYKGFSIGFSCRYTTGGQIYNQTLVDKVENAEINYNVDKRAYYDSWKQPGDIALYKGLGVNKTSTLATSRFVQELSEVDIASVYAGYDFYKFRFVQKMKMQRLRVLFNMNDPYQYSSVRIERGTSYPFARNCSFTVYANF</sequence>
<reference evidence="6" key="1">
    <citation type="submission" date="2021-06" db="EMBL/GenBank/DDBJ databases">
        <authorList>
            <person name="Huq M.A."/>
        </authorList>
    </citation>
    <scope>NUCLEOTIDE SEQUENCE</scope>
    <source>
        <strain evidence="6">MAH-26</strain>
    </source>
</reference>
<dbReference type="InterPro" id="IPR011662">
    <property type="entry name" value="Secretin/TonB_short_N"/>
</dbReference>
<comment type="subcellular location">
    <subcellularLocation>
        <location evidence="4">Cell outer membrane</location>
        <topology evidence="4">Multi-pass membrane protein</topology>
    </subcellularLocation>
</comment>
<dbReference type="InterPro" id="IPR039426">
    <property type="entry name" value="TonB-dep_rcpt-like"/>
</dbReference>
<protein>
    <submittedName>
        <fullName evidence="6">SusC/RagA family TonB-linked outer membrane protein</fullName>
    </submittedName>
</protein>
<proteinExistence type="inferred from homology"/>
<dbReference type="NCBIfam" id="TIGR04057">
    <property type="entry name" value="SusC_RagA_signa"/>
    <property type="match status" value="1"/>
</dbReference>
<dbReference type="Pfam" id="PF07660">
    <property type="entry name" value="STN"/>
    <property type="match status" value="1"/>
</dbReference>